<evidence type="ECO:0000256" key="8">
    <source>
        <dbReference type="ARBA" id="ARBA00022884"/>
    </source>
</evidence>
<dbReference type="GO" id="GO:0006364">
    <property type="term" value="P:rRNA processing"/>
    <property type="evidence" value="ECO:0007669"/>
    <property type="project" value="UniProtKB-UniRule"/>
</dbReference>
<keyword evidence="1 9" id="KW-0963">Cytoplasm</keyword>
<evidence type="ECO:0000256" key="10">
    <source>
        <dbReference type="SAM" id="MobiDB-lite"/>
    </source>
</evidence>
<keyword evidence="8 9" id="KW-0694">RNA-binding</keyword>
<keyword evidence="12" id="KW-0547">Nucleotide-binding</keyword>
<organism evidence="12 13">
    <name type="scientific">Helicobacter pylori (strain Cuz20)</name>
    <dbReference type="NCBI Taxonomy" id="765964"/>
    <lineage>
        <taxon>Bacteria</taxon>
        <taxon>Pseudomonadati</taxon>
        <taxon>Campylobacterota</taxon>
        <taxon>Epsilonproteobacteria</taxon>
        <taxon>Campylobacterales</taxon>
        <taxon>Helicobacteraceae</taxon>
        <taxon>Helicobacter</taxon>
    </lineage>
</organism>
<evidence type="ECO:0000256" key="3">
    <source>
        <dbReference type="ARBA" id="ARBA00022723"/>
    </source>
</evidence>
<dbReference type="InterPro" id="IPR001587">
    <property type="entry name" value="RNase_J_CS"/>
</dbReference>
<dbReference type="GO" id="GO:0005737">
    <property type="term" value="C:cytoplasm"/>
    <property type="evidence" value="ECO:0007669"/>
    <property type="project" value="UniProtKB-SubCell"/>
</dbReference>
<keyword evidence="3" id="KW-0479">Metal-binding</keyword>
<dbReference type="NCBIfam" id="TIGR00649">
    <property type="entry name" value="MG423"/>
    <property type="match status" value="1"/>
</dbReference>
<dbReference type="Pfam" id="PF17770">
    <property type="entry name" value="RNase_J_C"/>
    <property type="match status" value="1"/>
</dbReference>
<dbReference type="InterPro" id="IPR055132">
    <property type="entry name" value="RNase_J_b_CASP"/>
</dbReference>
<dbReference type="GO" id="GO:0004534">
    <property type="term" value="F:5'-3' RNA exonuclease activity"/>
    <property type="evidence" value="ECO:0007669"/>
    <property type="project" value="UniProtKB-UniRule"/>
</dbReference>
<dbReference type="GO" id="GO:0005524">
    <property type="term" value="F:ATP binding"/>
    <property type="evidence" value="ECO:0007669"/>
    <property type="project" value="UniProtKB-KW"/>
</dbReference>
<dbReference type="Gene3D" id="3.60.15.10">
    <property type="entry name" value="Ribonuclease Z/Hydroxyacylglutathione hydrolase-like"/>
    <property type="match status" value="1"/>
</dbReference>
<dbReference type="PROSITE" id="PS01292">
    <property type="entry name" value="UPF0036"/>
    <property type="match status" value="1"/>
</dbReference>
<evidence type="ECO:0000313" key="13">
    <source>
        <dbReference type="Proteomes" id="UP000006864"/>
    </source>
</evidence>
<comment type="similarity">
    <text evidence="9">Belongs to the metallo-beta-lactamase superfamily. RNA-metabolizing metallo-beta-lactamase-like family. Bacterial RNase J subfamily.</text>
</comment>
<feature type="region of interest" description="Disordered" evidence="10">
    <location>
        <begin position="1"/>
        <end position="87"/>
    </location>
</feature>
<dbReference type="AlphaFoldDB" id="A0AB32X9V6"/>
<dbReference type="GO" id="GO:0004521">
    <property type="term" value="F:RNA endonuclease activity"/>
    <property type="evidence" value="ECO:0007669"/>
    <property type="project" value="UniProtKB-UniRule"/>
</dbReference>
<name>A0AB32X9V6_HELPC</name>
<dbReference type="GO" id="GO:0003723">
    <property type="term" value="F:RNA binding"/>
    <property type="evidence" value="ECO:0007669"/>
    <property type="project" value="UniProtKB-UniRule"/>
</dbReference>
<evidence type="ECO:0000256" key="7">
    <source>
        <dbReference type="ARBA" id="ARBA00022839"/>
    </source>
</evidence>
<evidence type="ECO:0000256" key="2">
    <source>
        <dbReference type="ARBA" id="ARBA00022722"/>
    </source>
</evidence>
<dbReference type="CDD" id="cd07714">
    <property type="entry name" value="RNaseJ_MBL-fold"/>
    <property type="match status" value="1"/>
</dbReference>
<keyword evidence="2 9" id="KW-0540">Nuclease</keyword>
<dbReference type="KEGG" id="hpu:HPCU_07190"/>
<evidence type="ECO:0000256" key="4">
    <source>
        <dbReference type="ARBA" id="ARBA00022759"/>
    </source>
</evidence>
<reference evidence="13" key="1">
    <citation type="submission" date="2010-06" db="EMBL/GenBank/DDBJ databases">
        <title>Complete genome sequence of Helicobacter pylori strain Cuz20.</title>
        <authorList>
            <person name="Kersulyte D."/>
            <person name="Herrera P."/>
            <person name="Gilman R.H."/>
            <person name="Berg D.E."/>
        </authorList>
    </citation>
    <scope>NUCLEOTIDE SEQUENCE [LARGE SCALE GENOMIC DNA]</scope>
    <source>
        <strain evidence="13">Cuz20</strain>
    </source>
</reference>
<keyword evidence="7 9" id="KW-0269">Exonuclease</keyword>
<evidence type="ECO:0000256" key="5">
    <source>
        <dbReference type="ARBA" id="ARBA00022801"/>
    </source>
</evidence>
<dbReference type="EC" id="3.1.-.-" evidence="9"/>
<evidence type="ECO:0000313" key="12">
    <source>
        <dbReference type="EMBL" id="ADO04578.1"/>
    </source>
</evidence>
<dbReference type="EMBL" id="CP002076">
    <property type="protein sequence ID" value="ADO04578.1"/>
    <property type="molecule type" value="Genomic_DNA"/>
</dbReference>
<protein>
    <recommendedName>
        <fullName evidence="9">Ribonuclease J</fullName>
        <shortName evidence="9">RNase J</shortName>
        <ecNumber evidence="9">3.1.-.-</ecNumber>
    </recommendedName>
</protein>
<comment type="function">
    <text evidence="9">An RNase that has 5'-3' exonuclease and possibly endonuclease activity. Involved in maturation of rRNA and in some organisms also mRNA maturation and/or decay.</text>
</comment>
<gene>
    <name evidence="9" type="primary">rnj</name>
    <name evidence="12" type="ordered locus">HPCU_07190</name>
</gene>
<keyword evidence="6" id="KW-0862">Zinc</keyword>
<dbReference type="RefSeq" id="WP_000131568.1">
    <property type="nucleotide sequence ID" value="NC_017358.1"/>
</dbReference>
<dbReference type="GO" id="GO:0008270">
    <property type="term" value="F:zinc ion binding"/>
    <property type="evidence" value="ECO:0007669"/>
    <property type="project" value="InterPro"/>
</dbReference>
<dbReference type="Pfam" id="PF22505">
    <property type="entry name" value="RNase_J_b_CASP"/>
    <property type="match status" value="1"/>
</dbReference>
<keyword evidence="12" id="KW-0067">ATP-binding</keyword>
<dbReference type="SUPFAM" id="SSF56281">
    <property type="entry name" value="Metallo-hydrolase/oxidoreductase"/>
    <property type="match status" value="1"/>
</dbReference>
<dbReference type="InterPro" id="IPR001279">
    <property type="entry name" value="Metallo-B-lactamas"/>
</dbReference>
<dbReference type="PANTHER" id="PTHR43694">
    <property type="entry name" value="RIBONUCLEASE J"/>
    <property type="match status" value="1"/>
</dbReference>
<keyword evidence="9" id="KW-0698">rRNA processing</keyword>
<evidence type="ECO:0000256" key="1">
    <source>
        <dbReference type="ARBA" id="ARBA00022490"/>
    </source>
</evidence>
<feature type="binding site" evidence="9">
    <location>
        <begin position="506"/>
        <end position="510"/>
    </location>
    <ligand>
        <name>substrate</name>
    </ligand>
</feature>
<dbReference type="Proteomes" id="UP000006864">
    <property type="component" value="Chromosome"/>
</dbReference>
<feature type="compositionally biased region" description="Basic and acidic residues" evidence="10">
    <location>
        <begin position="21"/>
        <end position="30"/>
    </location>
</feature>
<dbReference type="HAMAP" id="MF_01491">
    <property type="entry name" value="RNase_J_bact"/>
    <property type="match status" value="1"/>
</dbReference>
<dbReference type="Pfam" id="PF00753">
    <property type="entry name" value="Lactamase_B"/>
    <property type="match status" value="1"/>
</dbReference>
<feature type="compositionally biased region" description="Basic residues" evidence="10">
    <location>
        <begin position="62"/>
        <end position="84"/>
    </location>
</feature>
<dbReference type="PANTHER" id="PTHR43694:SF1">
    <property type="entry name" value="RIBONUCLEASE J"/>
    <property type="match status" value="1"/>
</dbReference>
<dbReference type="SMART" id="SM00849">
    <property type="entry name" value="Lactamase_B"/>
    <property type="match status" value="1"/>
</dbReference>
<evidence type="ECO:0000259" key="11">
    <source>
        <dbReference type="SMART" id="SM00849"/>
    </source>
</evidence>
<comment type="subcellular location">
    <subcellularLocation>
        <location evidence="9">Cytoplasm</location>
    </subcellularLocation>
</comment>
<dbReference type="InterPro" id="IPR030854">
    <property type="entry name" value="RNase_J_bac"/>
</dbReference>
<dbReference type="InterPro" id="IPR036866">
    <property type="entry name" value="RibonucZ/Hydroxyglut_hydro"/>
</dbReference>
<sequence>MTDNNHYENNENNEINEDSSENPKAHHEARAGAFERFTNRKKRFRENAQKNAESSNHEAPSHHKKERHPNKKPNHHHKAKHTPQKTRNYAQEELDNNKVEGVTEILHVNERGTLGFHKELKKGVEANNKIQVEHLNPHYKMNLNSKASVKITPLGGLGEIGGNMMVIETPKSAIVIDAGMSFPKEGLFGVDILIPDFSYLHQIKDKIAGIIITHAHEDHIGATPYLFKELQFPLYGTPLSLGLIGSKFDEHGLKKYRSYFKIVEKRCPISVGEFIIEWIHITHSIIDSSALAIQTKAGTIIHTGDFKIDHTPVDNLPTDLYRLAHYGEKGVMLLLSDSTNSHKSGTTPSESTIAPAFDTLFKEAQGRVIMSTFSSNIHRVYQAIQYGIKYNRKIAVIGRSMEKNLDIARELGYIHLPYQSFIEANEVAKYPDNEVLIVTTGSQGETMSALYRMATDEHRHISIKPNDLVIISAKAIPGNEASVSAVLNFLIKKEAKVAYQEFDNIHVSGHAAQEEQKLMLRLIKPKFFLPVHGEYNHVARHKQTAISCGVPEKNIYLMEDGDQVEVGPAFIKKVGTIKSGKSYVDNQSNLSIDTGIVQQREEVASAGVFAATIFVSKNKQALLESSQFSSLGLVGFKDERHLTKEIQGGLELLLKSSNAEILNNPKKLEDHTRNFIRKTLFKKFRKYPAIICHVHAT</sequence>
<dbReference type="Gene3D" id="3.10.20.580">
    <property type="match status" value="1"/>
</dbReference>
<proteinExistence type="inferred from homology"/>
<dbReference type="InterPro" id="IPR041636">
    <property type="entry name" value="RNase_J_C"/>
</dbReference>
<comment type="subunit">
    <text evidence="9">Homodimer, may be a subunit of the RNA degradosome.</text>
</comment>
<dbReference type="InterPro" id="IPR004613">
    <property type="entry name" value="RNase_J"/>
</dbReference>
<dbReference type="Gene3D" id="3.40.50.10710">
    <property type="entry name" value="Metallo-hydrolase/oxidoreductase"/>
    <property type="match status" value="1"/>
</dbReference>
<dbReference type="InterPro" id="IPR011108">
    <property type="entry name" value="RMMBL"/>
</dbReference>
<evidence type="ECO:0000256" key="6">
    <source>
        <dbReference type="ARBA" id="ARBA00022833"/>
    </source>
</evidence>
<dbReference type="InterPro" id="IPR042173">
    <property type="entry name" value="RNase_J_2"/>
</dbReference>
<feature type="domain" description="Metallo-beta-lactamase" evidence="11">
    <location>
        <begin position="161"/>
        <end position="357"/>
    </location>
</feature>
<keyword evidence="5 9" id="KW-0378">Hydrolase</keyword>
<evidence type="ECO:0000256" key="9">
    <source>
        <dbReference type="HAMAP-Rule" id="MF_01491"/>
    </source>
</evidence>
<accession>A0AB32X9V6</accession>
<keyword evidence="4 9" id="KW-0255">Endonuclease</keyword>
<dbReference type="Pfam" id="PF07521">
    <property type="entry name" value="RMMBL"/>
    <property type="match status" value="1"/>
</dbReference>